<evidence type="ECO:0000313" key="6">
    <source>
        <dbReference type="EMBL" id="OZI39540.1"/>
    </source>
</evidence>
<sequence length="191" mass="20757">MTPAAPHSASPTFALPPGARLVACTHARHAQAILDILNDAILNTTALYDYQPRPLAAMAPWFALKEQHGFPVAGLEDEAGRLMGFASYGTFRNFPAFKYSVEHSIYVAPDFRGRGLGEVLLRLLIEQARANQVHLVIGAIDATNAASIALHRKLGFVQSGLITQAGFKFGRWLDLAFYQLTLETPAEPVDG</sequence>
<evidence type="ECO:0000313" key="7">
    <source>
        <dbReference type="Proteomes" id="UP000217005"/>
    </source>
</evidence>
<dbReference type="PANTHER" id="PTHR43072:SF23">
    <property type="entry name" value="UPF0039 PROTEIN C11D3.02C"/>
    <property type="match status" value="1"/>
</dbReference>
<reference evidence="6 7" key="1">
    <citation type="submission" date="2017-05" db="EMBL/GenBank/DDBJ databases">
        <title>Complete and WGS of Bordetella genogroups.</title>
        <authorList>
            <person name="Spilker T."/>
            <person name="LiPuma J."/>
        </authorList>
    </citation>
    <scope>NUCLEOTIDE SEQUENCE [LARGE SCALE GENOMIC DNA]</scope>
    <source>
        <strain evidence="6 7">AU17610</strain>
    </source>
</reference>
<evidence type="ECO:0000259" key="5">
    <source>
        <dbReference type="PROSITE" id="PS51186"/>
    </source>
</evidence>
<organism evidence="6 7">
    <name type="scientific">Bordetella genomosp. 1</name>
    <dbReference type="NCBI Taxonomy" id="1395607"/>
    <lineage>
        <taxon>Bacteria</taxon>
        <taxon>Pseudomonadati</taxon>
        <taxon>Pseudomonadota</taxon>
        <taxon>Betaproteobacteria</taxon>
        <taxon>Burkholderiales</taxon>
        <taxon>Alcaligenaceae</taxon>
        <taxon>Bordetella</taxon>
    </lineage>
</organism>
<dbReference type="Proteomes" id="UP000217005">
    <property type="component" value="Unassembled WGS sequence"/>
</dbReference>
<dbReference type="FunFam" id="3.40.630.30:FF:000026">
    <property type="entry name" value="Phosphinothricin acetyltransferase"/>
    <property type="match status" value="1"/>
</dbReference>
<dbReference type="PANTHER" id="PTHR43072">
    <property type="entry name" value="N-ACETYLTRANSFERASE"/>
    <property type="match status" value="1"/>
</dbReference>
<name>A0A261SRN5_9BORD</name>
<dbReference type="InterPro" id="IPR000182">
    <property type="entry name" value="GNAT_dom"/>
</dbReference>
<dbReference type="CDD" id="cd04301">
    <property type="entry name" value="NAT_SF"/>
    <property type="match status" value="1"/>
</dbReference>
<gene>
    <name evidence="6" type="ORF">CEG14_06000</name>
</gene>
<dbReference type="EMBL" id="NEVL01000002">
    <property type="protein sequence ID" value="OZI39540.1"/>
    <property type="molecule type" value="Genomic_DNA"/>
</dbReference>
<dbReference type="PROSITE" id="PS51186">
    <property type="entry name" value="GNAT"/>
    <property type="match status" value="1"/>
</dbReference>
<keyword evidence="1 6" id="KW-0808">Transferase</keyword>
<keyword evidence="2" id="KW-0012">Acyltransferase</keyword>
<evidence type="ECO:0000256" key="1">
    <source>
        <dbReference type="ARBA" id="ARBA00022679"/>
    </source>
</evidence>
<protein>
    <submittedName>
        <fullName evidence="6">GNAT family N-acetyltransferase</fullName>
    </submittedName>
</protein>
<dbReference type="Gene3D" id="3.40.630.30">
    <property type="match status" value="1"/>
</dbReference>
<evidence type="ECO:0000256" key="4">
    <source>
        <dbReference type="ARBA" id="ARBA00051334"/>
    </source>
</evidence>
<dbReference type="GO" id="GO:0016747">
    <property type="term" value="F:acyltransferase activity, transferring groups other than amino-acyl groups"/>
    <property type="evidence" value="ECO:0007669"/>
    <property type="project" value="InterPro"/>
</dbReference>
<proteinExistence type="predicted"/>
<evidence type="ECO:0000256" key="3">
    <source>
        <dbReference type="ARBA" id="ARBA00050603"/>
    </source>
</evidence>
<evidence type="ECO:0000256" key="2">
    <source>
        <dbReference type="ARBA" id="ARBA00023315"/>
    </source>
</evidence>
<dbReference type="InterPro" id="IPR016181">
    <property type="entry name" value="Acyl_CoA_acyltransferase"/>
</dbReference>
<dbReference type="AlphaFoldDB" id="A0A261SRN5"/>
<dbReference type="RefSeq" id="WP_094825905.1">
    <property type="nucleotide sequence ID" value="NZ_NEVL01000002.1"/>
</dbReference>
<comment type="catalytic activity">
    <reaction evidence="4">
        <text>L-methionine sulfone + acetyl-CoA = N-acetyl-L-methionine sulfone + CoA + H(+)</text>
        <dbReference type="Rhea" id="RHEA:47656"/>
        <dbReference type="ChEBI" id="CHEBI:15378"/>
        <dbReference type="ChEBI" id="CHEBI:57287"/>
        <dbReference type="ChEBI" id="CHEBI:57288"/>
        <dbReference type="ChEBI" id="CHEBI:87824"/>
        <dbReference type="ChEBI" id="CHEBI:87825"/>
    </reaction>
</comment>
<feature type="domain" description="N-acetyltransferase" evidence="5">
    <location>
        <begin position="34"/>
        <end position="183"/>
    </location>
</feature>
<accession>A0A261SRN5</accession>
<dbReference type="SUPFAM" id="SSF55729">
    <property type="entry name" value="Acyl-CoA N-acyltransferases (Nat)"/>
    <property type="match status" value="1"/>
</dbReference>
<dbReference type="Pfam" id="PF00583">
    <property type="entry name" value="Acetyltransf_1"/>
    <property type="match status" value="1"/>
</dbReference>
<comment type="caution">
    <text evidence="6">The sequence shown here is derived from an EMBL/GenBank/DDBJ whole genome shotgun (WGS) entry which is preliminary data.</text>
</comment>
<comment type="catalytic activity">
    <reaction evidence="3">
        <text>L-methionine sulfoximine + acetyl-CoA = N-acetyl-L-methionine sulfoximine + CoA + H(+)</text>
        <dbReference type="Rhea" id="RHEA:47660"/>
        <dbReference type="ChEBI" id="CHEBI:15378"/>
        <dbReference type="ChEBI" id="CHEBI:57287"/>
        <dbReference type="ChEBI" id="CHEBI:57288"/>
        <dbReference type="ChEBI" id="CHEBI:87826"/>
        <dbReference type="ChEBI" id="CHEBI:87827"/>
    </reaction>
</comment>
<dbReference type="OrthoDB" id="5459937at2"/>